<feature type="domain" description="Phosphodiester glycosidase" evidence="2">
    <location>
        <begin position="92"/>
        <end position="243"/>
    </location>
</feature>
<keyword evidence="4" id="KW-1185">Reference proteome</keyword>
<dbReference type="STRING" id="89065.SAMN05216605_11991"/>
<gene>
    <name evidence="3" type="ORF">SAMN05216605_11991</name>
</gene>
<evidence type="ECO:0000313" key="3">
    <source>
        <dbReference type="EMBL" id="SDI95235.1"/>
    </source>
</evidence>
<accession>A0A1G8PSP4</accession>
<dbReference type="EMBL" id="FNCO01000019">
    <property type="protein sequence ID" value="SDI95235.1"/>
    <property type="molecule type" value="Genomic_DNA"/>
</dbReference>
<evidence type="ECO:0000259" key="2">
    <source>
        <dbReference type="Pfam" id="PF09992"/>
    </source>
</evidence>
<proteinExistence type="predicted"/>
<evidence type="ECO:0000256" key="1">
    <source>
        <dbReference type="SAM" id="SignalP"/>
    </source>
</evidence>
<feature type="chain" id="PRO_5010377415" description="Phosphodiester glycosidase domain-containing protein" evidence="1">
    <location>
        <begin position="24"/>
        <end position="273"/>
    </location>
</feature>
<keyword evidence="1" id="KW-0732">Signal</keyword>
<dbReference type="AlphaFoldDB" id="A0A1G8PSP4"/>
<protein>
    <recommendedName>
        <fullName evidence="2">Phosphodiester glycosidase domain-containing protein</fullName>
    </recommendedName>
</protein>
<sequence length="273" mass="29427">MKVLMKRISLAALLVVLSGAASAAEAQEQPATPDCVEKTYSLTAGAEVATHVCGEYQTVTAYIPANSSALTVQDIRKKSTAKQAYAPVANKNTILIASGGFFGFRSDGVEKPIGLIRSNGKRLVKLMEWDHGGILVSDRRGNVKIIPAQNRNQAGAWPEAIQSKPIILYKGTIDIHKNPRDAEFNRVAIGYTLEGDMLVVGVFHSFSQASTLYDFAQTFKDIADSRGLKIHRALALDGGAGAQIHIPSKGLLFGDSGRSYFPNAVRIDRLAEK</sequence>
<dbReference type="RefSeq" id="WP_244165910.1">
    <property type="nucleotide sequence ID" value="NZ_FNCO01000019.1"/>
</dbReference>
<feature type="signal peptide" evidence="1">
    <location>
        <begin position="1"/>
        <end position="23"/>
    </location>
</feature>
<dbReference type="Proteomes" id="UP000182894">
    <property type="component" value="Unassembled WGS sequence"/>
</dbReference>
<organism evidence="3 4">
    <name type="scientific">Pseudomonas abietaniphila</name>
    <dbReference type="NCBI Taxonomy" id="89065"/>
    <lineage>
        <taxon>Bacteria</taxon>
        <taxon>Pseudomonadati</taxon>
        <taxon>Pseudomonadota</taxon>
        <taxon>Gammaproteobacteria</taxon>
        <taxon>Pseudomonadales</taxon>
        <taxon>Pseudomonadaceae</taxon>
        <taxon>Pseudomonas</taxon>
    </lineage>
</organism>
<dbReference type="Pfam" id="PF09992">
    <property type="entry name" value="NAGPA"/>
    <property type="match status" value="1"/>
</dbReference>
<reference evidence="4" key="1">
    <citation type="submission" date="2016-10" db="EMBL/GenBank/DDBJ databases">
        <authorList>
            <person name="Varghese N."/>
            <person name="Submissions S."/>
        </authorList>
    </citation>
    <scope>NUCLEOTIDE SEQUENCE [LARGE SCALE GENOMIC DNA]</scope>
    <source>
        <strain evidence="4">ATCC 700689</strain>
    </source>
</reference>
<dbReference type="InterPro" id="IPR018711">
    <property type="entry name" value="NAGPA"/>
</dbReference>
<evidence type="ECO:0000313" key="4">
    <source>
        <dbReference type="Proteomes" id="UP000182894"/>
    </source>
</evidence>
<name>A0A1G8PSP4_9PSED</name>